<feature type="region of interest" description="Disordered" evidence="1">
    <location>
        <begin position="206"/>
        <end position="231"/>
    </location>
</feature>
<dbReference type="EMBL" id="ASHM01004213">
    <property type="protein sequence ID" value="PNY10976.1"/>
    <property type="molecule type" value="Genomic_DNA"/>
</dbReference>
<sequence length="231" mass="26462">MENWAQHITNSVEANKSSSSIPVNCAMCNGDDEDITHIYSGVRERYIAGSMRDCGILNILDKAQQELLTVMAWSIWKGRNNQVWNNTSDSCQTVLERALHLITSWRNAQQLCSLTHVMQLVQQQTYWSKPRIGRYKCNIDASFSMPHNKVGVGMCIRDDKGQFVAARTEWIEPTEWRWKLEKPWKDQPEINNGIDGDKQIQIQDQDGVQAYSPQNDAENENPAQLVHKLSV</sequence>
<accession>A0A2K3P6R6</accession>
<dbReference type="STRING" id="57577.A0A2K3P6R6"/>
<gene>
    <name evidence="2" type="ORF">L195_g007573</name>
</gene>
<protein>
    <submittedName>
        <fullName evidence="2">Cytochrome p450</fullName>
    </submittedName>
</protein>
<evidence type="ECO:0000313" key="2">
    <source>
        <dbReference type="EMBL" id="PNY10976.1"/>
    </source>
</evidence>
<proteinExistence type="predicted"/>
<organism evidence="2 3">
    <name type="scientific">Trifolium pratense</name>
    <name type="common">Red clover</name>
    <dbReference type="NCBI Taxonomy" id="57577"/>
    <lineage>
        <taxon>Eukaryota</taxon>
        <taxon>Viridiplantae</taxon>
        <taxon>Streptophyta</taxon>
        <taxon>Embryophyta</taxon>
        <taxon>Tracheophyta</taxon>
        <taxon>Spermatophyta</taxon>
        <taxon>Magnoliopsida</taxon>
        <taxon>eudicotyledons</taxon>
        <taxon>Gunneridae</taxon>
        <taxon>Pentapetalae</taxon>
        <taxon>rosids</taxon>
        <taxon>fabids</taxon>
        <taxon>Fabales</taxon>
        <taxon>Fabaceae</taxon>
        <taxon>Papilionoideae</taxon>
        <taxon>50 kb inversion clade</taxon>
        <taxon>NPAAA clade</taxon>
        <taxon>Hologalegina</taxon>
        <taxon>IRL clade</taxon>
        <taxon>Trifolieae</taxon>
        <taxon>Trifolium</taxon>
    </lineage>
</organism>
<name>A0A2K3P6R6_TRIPR</name>
<reference evidence="2 3" key="2">
    <citation type="journal article" date="2017" name="Front. Plant Sci.">
        <title>Gene Classification and Mining of Molecular Markers Useful in Red Clover (Trifolium pratense) Breeding.</title>
        <authorList>
            <person name="Istvanek J."/>
            <person name="Dluhosova J."/>
            <person name="Dluhos P."/>
            <person name="Patkova L."/>
            <person name="Nedelnik J."/>
            <person name="Repkova J."/>
        </authorList>
    </citation>
    <scope>NUCLEOTIDE SEQUENCE [LARGE SCALE GENOMIC DNA]</scope>
    <source>
        <strain evidence="3">cv. Tatra</strain>
        <tissue evidence="2">Young leaves</tissue>
    </source>
</reference>
<comment type="caution">
    <text evidence="2">The sequence shown here is derived from an EMBL/GenBank/DDBJ whole genome shotgun (WGS) entry which is preliminary data.</text>
</comment>
<reference evidence="2 3" key="1">
    <citation type="journal article" date="2014" name="Am. J. Bot.">
        <title>Genome assembly and annotation for red clover (Trifolium pratense; Fabaceae).</title>
        <authorList>
            <person name="Istvanek J."/>
            <person name="Jaros M."/>
            <person name="Krenek A."/>
            <person name="Repkova J."/>
        </authorList>
    </citation>
    <scope>NUCLEOTIDE SEQUENCE [LARGE SCALE GENOMIC DNA]</scope>
    <source>
        <strain evidence="3">cv. Tatra</strain>
        <tissue evidence="2">Young leaves</tissue>
    </source>
</reference>
<evidence type="ECO:0000313" key="3">
    <source>
        <dbReference type="Proteomes" id="UP000236291"/>
    </source>
</evidence>
<dbReference type="PANTHER" id="PTHR47074:SF48">
    <property type="entry name" value="POLYNUCLEOTIDYL TRANSFERASE, RIBONUCLEASE H-LIKE SUPERFAMILY PROTEIN"/>
    <property type="match status" value="1"/>
</dbReference>
<dbReference type="ExpressionAtlas" id="A0A2K3P6R6">
    <property type="expression patterns" value="baseline"/>
</dbReference>
<evidence type="ECO:0000256" key="1">
    <source>
        <dbReference type="SAM" id="MobiDB-lite"/>
    </source>
</evidence>
<dbReference type="InterPro" id="IPR052929">
    <property type="entry name" value="RNase_H-like_EbsB-rel"/>
</dbReference>
<dbReference type="Proteomes" id="UP000236291">
    <property type="component" value="Unassembled WGS sequence"/>
</dbReference>
<dbReference type="PANTHER" id="PTHR47074">
    <property type="entry name" value="BNAC02G40300D PROTEIN"/>
    <property type="match status" value="1"/>
</dbReference>
<dbReference type="AlphaFoldDB" id="A0A2K3P6R6"/>